<evidence type="ECO:0000256" key="3">
    <source>
        <dbReference type="ARBA" id="ARBA00022737"/>
    </source>
</evidence>
<dbReference type="InterPro" id="IPR026444">
    <property type="entry name" value="Secre_tail"/>
</dbReference>
<keyword evidence="3" id="KW-0677">Repeat</keyword>
<dbReference type="SUPFAM" id="SSF52058">
    <property type="entry name" value="L domain-like"/>
    <property type="match status" value="1"/>
</dbReference>
<dbReference type="Pfam" id="PF18962">
    <property type="entry name" value="Por_Secre_tail"/>
    <property type="match status" value="1"/>
</dbReference>
<evidence type="ECO:0000256" key="1">
    <source>
        <dbReference type="ARBA" id="ARBA00022614"/>
    </source>
</evidence>
<dbReference type="NCBIfam" id="TIGR01451">
    <property type="entry name" value="B_ant_repeat"/>
    <property type="match status" value="1"/>
</dbReference>
<dbReference type="InterPro" id="IPR047589">
    <property type="entry name" value="DUF11_rpt"/>
</dbReference>
<dbReference type="PANTHER" id="PTHR47566">
    <property type="match status" value="1"/>
</dbReference>
<dbReference type="OrthoDB" id="1110367at2"/>
<dbReference type="AlphaFoldDB" id="A0A444VYM7"/>
<dbReference type="EMBL" id="JUIV01000007">
    <property type="protein sequence ID" value="RYJ38612.1"/>
    <property type="molecule type" value="Genomic_DNA"/>
</dbReference>
<dbReference type="NCBIfam" id="TIGR04183">
    <property type="entry name" value="Por_Secre_tail"/>
    <property type="match status" value="1"/>
</dbReference>
<feature type="signal peptide" evidence="4">
    <location>
        <begin position="1"/>
        <end position="19"/>
    </location>
</feature>
<keyword evidence="2 4" id="KW-0732">Signal</keyword>
<protein>
    <submittedName>
        <fullName evidence="7">Internalin-related protein</fullName>
    </submittedName>
</protein>
<evidence type="ECO:0000313" key="7">
    <source>
        <dbReference type="EMBL" id="RYJ38612.1"/>
    </source>
</evidence>
<keyword evidence="1" id="KW-0433">Leucine-rich repeat</keyword>
<evidence type="ECO:0000256" key="4">
    <source>
        <dbReference type="SAM" id="SignalP"/>
    </source>
</evidence>
<gene>
    <name evidence="7" type="ORF">NU08_2198</name>
</gene>
<feature type="chain" id="PRO_5019271354" evidence="4">
    <location>
        <begin position="20"/>
        <end position="814"/>
    </location>
</feature>
<feature type="domain" description="DUF7619" evidence="6">
    <location>
        <begin position="594"/>
        <end position="725"/>
    </location>
</feature>
<evidence type="ECO:0000259" key="6">
    <source>
        <dbReference type="Pfam" id="PF24595"/>
    </source>
</evidence>
<dbReference type="PANTHER" id="PTHR47566:SF1">
    <property type="entry name" value="PROTEIN NUD1"/>
    <property type="match status" value="1"/>
</dbReference>
<dbReference type="Gene3D" id="3.80.10.10">
    <property type="entry name" value="Ribonuclease Inhibitor"/>
    <property type="match status" value="1"/>
</dbReference>
<dbReference type="InterPro" id="IPR055353">
    <property type="entry name" value="DUF7619"/>
</dbReference>
<accession>A0A444VYM7</accession>
<dbReference type="InterPro" id="IPR052574">
    <property type="entry name" value="CDIRP"/>
</dbReference>
<sequence length="814" mass="90661">MIKNYLLLLTLCFFSSSKAQIITFPDANFKAKLLQANGSNTIAKDLNSNYFKIDSNNNGEIEIAEALNVSYLDLRDSNIASLDQLSNFSNLTDFNCSNNNLGILDVSSLKKLTRLVCSSNLISDLNLSDLSKISSLICGQNKLTSLNVSNLTELNIIECNNNDLQSLDVSNSSHLRELVCYKNKLTELKLPNSTVLWFFKCAQNLLPSLDIAKLPGLEYLDFWDNKITFLDFSNSKIITDCYGGANPIESIDLSNQVLLETLWIGHTLIKTLDISSSKNLKELNISDCPNLEFLNIKNGAVKNLSFLETPLSSLGYNGFNLSNCPNLQYICDDDFNLALVTEKIAPYRYENCLVGNYCSFEPGGTNYTIKGKSQIDVDSNGCDTGDIGAKYLKFSIFDGTKLEYFTADSNDEYALKIPAGSYKVTPIVENSSYFTVLPSYADVVFPTQVSLFNQNFCIVPNGVHNDLEINIIPIDAARPGFDAKYKLVYKNKGNTVQSGTVNLNFDDSILDFVSSNSVVSSQSSGKLVWNFSNLKPFESREIDLVLNVNSPVETPAINIGDILKYKAIINSAETDETSEDNVFELAQTVVGSYDPNDKICLEGKVIKPELIGQYVHYLIRFENTGTYNAENVVIKDVIDISKFDISTLIPTSASHAYEVKVSDVNKIEFIFKKIDLPFDDAHNDGYIAFKIKTLPTLKVGDLFENEANIYFDYNFPILTNKATSTFKTLGRPDFELSSHLNIYPNPVRNYLQIESKDLVEIESIYVYNVLGQVIEVIPNAQNISKIDVSKFQSGNYILQVKTASGGSIMKFVKI</sequence>
<evidence type="ECO:0000313" key="8">
    <source>
        <dbReference type="Proteomes" id="UP000290433"/>
    </source>
</evidence>
<proteinExistence type="predicted"/>
<reference evidence="7 8" key="1">
    <citation type="submission" date="2014-12" db="EMBL/GenBank/DDBJ databases">
        <title>Genome sequence of Flavobacterium anhuiense RCM74.</title>
        <authorList>
            <person name="Kim J.F."/>
            <person name="Song J.Y."/>
            <person name="Kwak M.-J."/>
            <person name="Lee S.-W."/>
        </authorList>
    </citation>
    <scope>NUCLEOTIDE SEQUENCE [LARGE SCALE GENOMIC DNA]</scope>
    <source>
        <strain evidence="7 8">RCM74</strain>
    </source>
</reference>
<comment type="caution">
    <text evidence="7">The sequence shown here is derived from an EMBL/GenBank/DDBJ whole genome shotgun (WGS) entry which is preliminary data.</text>
</comment>
<dbReference type="RefSeq" id="WP_129747084.1">
    <property type="nucleotide sequence ID" value="NZ_JUIV01000007.1"/>
</dbReference>
<dbReference type="Pfam" id="PF24595">
    <property type="entry name" value="DUF7619"/>
    <property type="match status" value="1"/>
</dbReference>
<dbReference type="Proteomes" id="UP000290433">
    <property type="component" value="Unassembled WGS sequence"/>
</dbReference>
<dbReference type="GO" id="GO:0035591">
    <property type="term" value="F:signaling adaptor activity"/>
    <property type="evidence" value="ECO:0007669"/>
    <property type="project" value="TreeGrafter"/>
</dbReference>
<evidence type="ECO:0000256" key="2">
    <source>
        <dbReference type="ARBA" id="ARBA00022729"/>
    </source>
</evidence>
<feature type="domain" description="Secretion system C-terminal sorting" evidence="5">
    <location>
        <begin position="742"/>
        <end position="811"/>
    </location>
</feature>
<name>A0A444VYM7_9FLAO</name>
<organism evidence="7 8">
    <name type="scientific">Flavobacterium anhuiense</name>
    <dbReference type="NCBI Taxonomy" id="459526"/>
    <lineage>
        <taxon>Bacteria</taxon>
        <taxon>Pseudomonadati</taxon>
        <taxon>Bacteroidota</taxon>
        <taxon>Flavobacteriia</taxon>
        <taxon>Flavobacteriales</taxon>
        <taxon>Flavobacteriaceae</taxon>
        <taxon>Flavobacterium</taxon>
    </lineage>
</organism>
<dbReference type="InterPro" id="IPR032675">
    <property type="entry name" value="LRR_dom_sf"/>
</dbReference>
<evidence type="ECO:0000259" key="5">
    <source>
        <dbReference type="Pfam" id="PF18962"/>
    </source>
</evidence>